<evidence type="ECO:0000256" key="3">
    <source>
        <dbReference type="ARBA" id="ARBA00022475"/>
    </source>
</evidence>
<dbReference type="GO" id="GO:0005546">
    <property type="term" value="F:phosphatidylinositol-4,5-bisphosphate binding"/>
    <property type="evidence" value="ECO:0007669"/>
    <property type="project" value="TreeGrafter"/>
</dbReference>
<evidence type="ECO:0000256" key="7">
    <source>
        <dbReference type="SAM" id="MobiDB-lite"/>
    </source>
</evidence>
<feature type="compositionally biased region" description="Basic and acidic residues" evidence="7">
    <location>
        <begin position="582"/>
        <end position="593"/>
    </location>
</feature>
<feature type="region of interest" description="Disordered" evidence="7">
    <location>
        <begin position="979"/>
        <end position="1004"/>
    </location>
</feature>
<name>A0A7K4L7C3_9AVES</name>
<sequence length="1004" mass="110430">MELKRGKTFIKSSVQYEKAPLVHTTPINKDDIGKDRKTIPEGHQSEAEVQKACLATHKNYRFSSRAARNGARENSLEKSSGSSYKLVRKSKTHECVAEAEKSEHCGPSSRVAEEGLSGKGRGRLVSSVSFSGVPSSGSKRECVVSHSRSACSSQQMIDYRNFVPQMPFVPAVAKTIPRKRISLKRSKKGLRDIFHIKKNKPDGLMFLAEKDKSLPSPGCKRELSGRLARYLFKTGEAFGGDCLSQDCSDSELQSDSSYDYCNTLCEDVASLKSFDSLTGCGEIFADESSAHLEPETSKDVLVRRAKHKESPGMGSFQGGVEQLASPGQNETVEFAKFWDSINRSVRLHQSALFDKKLLKIPSPDAAKAKSQAATPVPNLQVSPEKDGDNSKEGSLETGTPKSDNQESTSTSDEGYYDSFSPGQDDEMKEAQTPGVPSKFPRDSYSGDALYELFYDPNEVKINPVLDDDLSASECISEQAIEIPLSIYSFHVGAEENMASQPAVDIISQGFFHSTWKGKECLLKLCDTELSLTMGIMNWLRKHAGLVSSPASLHCPQSQSGKSDDTVNAPSSSSEQKVSVEAQQEKQSTREHETCNLQMSLDGSREGTQVSSDNTAEQDYSLDSCSNTSHLDIQEREGNHPKDSTAMSEAWEATRTSHYAPQSQANRDDLQASSAESEKMTISKGCEASREERPLTESLNRDTDFQSSENPLLNDNHEVESCYSYKTAATSPLTPLDREDKNNPMYHSLSVSCDKPLQPLPLGYFQGYISPTPKQDSTNIVQLLERCVTQVASLKISCENQYLEDKCFGNEMNSIICKMSQYQNKLLLQNECKSMVSDYSSLPCTNQFHDYETNLRASSMYHLKQNGEQICSEDPESRARILDEVTRSKLNFQYAQLNNQALSYLKDLTFDLSPSDSASPAALSRPTFLPLFNSVCSDLPNDFSQASHGTDFSLASSLPAEARRGGAGVWSYTEAPCTARAGSSTLSPCVEPAAPDTAPRRQGEP</sequence>
<protein>
    <submittedName>
        <fullName evidence="8">AMER3 protein</fullName>
    </submittedName>
</protein>
<evidence type="ECO:0000256" key="1">
    <source>
        <dbReference type="ARBA" id="ARBA00004202"/>
    </source>
</evidence>
<feature type="region of interest" description="Disordered" evidence="7">
    <location>
        <begin position="366"/>
        <end position="442"/>
    </location>
</feature>
<evidence type="ECO:0000313" key="9">
    <source>
        <dbReference type="Proteomes" id="UP000534426"/>
    </source>
</evidence>
<feature type="compositionally biased region" description="Polar residues" evidence="7">
    <location>
        <begin position="653"/>
        <end position="664"/>
    </location>
</feature>
<feature type="compositionally biased region" description="Polar residues" evidence="7">
    <location>
        <begin position="396"/>
        <end position="412"/>
    </location>
</feature>
<proteinExistence type="inferred from homology"/>
<dbReference type="Proteomes" id="UP000534426">
    <property type="component" value="Unassembled WGS sequence"/>
</dbReference>
<feature type="compositionally biased region" description="Basic and acidic residues" evidence="7">
    <location>
        <begin position="383"/>
        <end position="394"/>
    </location>
</feature>
<keyword evidence="3" id="KW-1003">Cell membrane</keyword>
<dbReference type="GO" id="GO:0005886">
    <property type="term" value="C:plasma membrane"/>
    <property type="evidence" value="ECO:0007669"/>
    <property type="project" value="UniProtKB-SubCell"/>
</dbReference>
<feature type="non-terminal residue" evidence="8">
    <location>
        <position position="1004"/>
    </location>
</feature>
<dbReference type="EMBL" id="VWPW01003430">
    <property type="protein sequence ID" value="NWI99778.1"/>
    <property type="molecule type" value="Genomic_DNA"/>
</dbReference>
<dbReference type="PANTHER" id="PTHR22237">
    <property type="entry name" value="APC MEMBRANE RECRUITMENT PROTEIN 2-RELATED"/>
    <property type="match status" value="1"/>
</dbReference>
<feature type="compositionally biased region" description="Polar residues" evidence="7">
    <location>
        <begin position="371"/>
        <end position="381"/>
    </location>
</feature>
<dbReference type="PANTHER" id="PTHR22237:SF2">
    <property type="entry name" value="APC MEMBRANE RECRUITMENT PROTEIN 3"/>
    <property type="match status" value="1"/>
</dbReference>
<feature type="compositionally biased region" description="Polar residues" evidence="7">
    <location>
        <begin position="594"/>
        <end position="630"/>
    </location>
</feature>
<evidence type="ECO:0000256" key="4">
    <source>
        <dbReference type="ARBA" id="ARBA00022687"/>
    </source>
</evidence>
<keyword evidence="9" id="KW-1185">Reference proteome</keyword>
<evidence type="ECO:0000256" key="5">
    <source>
        <dbReference type="ARBA" id="ARBA00023121"/>
    </source>
</evidence>
<evidence type="ECO:0000256" key="2">
    <source>
        <dbReference type="ARBA" id="ARBA00007750"/>
    </source>
</evidence>
<dbReference type="InterPro" id="IPR019003">
    <property type="entry name" value="AMER"/>
</dbReference>
<dbReference type="GO" id="GO:0016055">
    <property type="term" value="P:Wnt signaling pathway"/>
    <property type="evidence" value="ECO:0007669"/>
    <property type="project" value="UniProtKB-KW"/>
</dbReference>
<reference evidence="8 9" key="1">
    <citation type="submission" date="2019-09" db="EMBL/GenBank/DDBJ databases">
        <title>Bird 10,000 Genomes (B10K) Project - Family phase.</title>
        <authorList>
            <person name="Zhang G."/>
        </authorList>
    </citation>
    <scope>NUCLEOTIDE SEQUENCE [LARGE SCALE GENOMIC DNA]</scope>
    <source>
        <strain evidence="8">B10K-MSB-37135</strain>
        <tissue evidence="8">Heart</tissue>
    </source>
</reference>
<feature type="non-terminal residue" evidence="8">
    <location>
        <position position="1"/>
    </location>
</feature>
<organism evidence="8 9">
    <name type="scientific">Crypturellus undulatus</name>
    <dbReference type="NCBI Taxonomy" id="48396"/>
    <lineage>
        <taxon>Eukaryota</taxon>
        <taxon>Metazoa</taxon>
        <taxon>Chordata</taxon>
        <taxon>Craniata</taxon>
        <taxon>Vertebrata</taxon>
        <taxon>Euteleostomi</taxon>
        <taxon>Archelosauria</taxon>
        <taxon>Archosauria</taxon>
        <taxon>Dinosauria</taxon>
        <taxon>Saurischia</taxon>
        <taxon>Theropoda</taxon>
        <taxon>Coelurosauria</taxon>
        <taxon>Aves</taxon>
        <taxon>Palaeognathae</taxon>
        <taxon>Tinamiformes</taxon>
        <taxon>Tinamidae</taxon>
        <taxon>Crypturellus</taxon>
    </lineage>
</organism>
<feature type="compositionally biased region" description="Polar residues" evidence="7">
    <location>
        <begin position="550"/>
        <end position="581"/>
    </location>
</feature>
<keyword evidence="5" id="KW-0446">Lipid-binding</keyword>
<accession>A0A7K4L7C3</accession>
<feature type="compositionally biased region" description="Basic and acidic residues" evidence="7">
    <location>
        <begin position="28"/>
        <end position="46"/>
    </location>
</feature>
<dbReference type="AlphaFoldDB" id="A0A7K4L7C3"/>
<comment type="subcellular location">
    <subcellularLocation>
        <location evidence="1">Cell membrane</location>
        <topology evidence="1">Peripheral membrane protein</topology>
    </subcellularLocation>
</comment>
<dbReference type="GO" id="GO:0060828">
    <property type="term" value="P:regulation of canonical Wnt signaling pathway"/>
    <property type="evidence" value="ECO:0007669"/>
    <property type="project" value="TreeGrafter"/>
</dbReference>
<evidence type="ECO:0000256" key="6">
    <source>
        <dbReference type="ARBA" id="ARBA00023136"/>
    </source>
</evidence>
<comment type="caution">
    <text evidence="8">The sequence shown here is derived from an EMBL/GenBank/DDBJ whole genome shotgun (WGS) entry which is preliminary data.</text>
</comment>
<feature type="region of interest" description="Disordered" evidence="7">
    <location>
        <begin position="550"/>
        <end position="715"/>
    </location>
</feature>
<dbReference type="Pfam" id="PF09422">
    <property type="entry name" value="AMER"/>
    <property type="match status" value="1"/>
</dbReference>
<feature type="region of interest" description="Disordered" evidence="7">
    <location>
        <begin position="21"/>
        <end position="46"/>
    </location>
</feature>
<dbReference type="GO" id="GO:0008013">
    <property type="term" value="F:beta-catenin binding"/>
    <property type="evidence" value="ECO:0007669"/>
    <property type="project" value="TreeGrafter"/>
</dbReference>
<evidence type="ECO:0000313" key="8">
    <source>
        <dbReference type="EMBL" id="NWI99778.1"/>
    </source>
</evidence>
<comment type="similarity">
    <text evidence="2">Belongs to the Amer family.</text>
</comment>
<feature type="compositionally biased region" description="Basic and acidic residues" evidence="7">
    <location>
        <begin position="665"/>
        <end position="703"/>
    </location>
</feature>
<keyword evidence="6" id="KW-0472">Membrane</keyword>
<gene>
    <name evidence="8" type="primary">Amer3</name>
    <name evidence="8" type="ORF">CRYUND_R04895</name>
</gene>
<feature type="compositionally biased region" description="Basic and acidic residues" evidence="7">
    <location>
        <begin position="631"/>
        <end position="642"/>
    </location>
</feature>
<keyword evidence="4" id="KW-0879">Wnt signaling pathway</keyword>